<dbReference type="EMBL" id="LXMA01000023">
    <property type="protein sequence ID" value="OAT72928.1"/>
    <property type="molecule type" value="Genomic_DNA"/>
</dbReference>
<evidence type="ECO:0000313" key="2">
    <source>
        <dbReference type="Proteomes" id="UP000078290"/>
    </source>
</evidence>
<dbReference type="Proteomes" id="UP000078290">
    <property type="component" value="Unassembled WGS sequence"/>
</dbReference>
<evidence type="ECO:0000313" key="1">
    <source>
        <dbReference type="EMBL" id="OAT72928.1"/>
    </source>
</evidence>
<reference evidence="2" key="1">
    <citation type="submission" date="2016-05" db="EMBL/GenBank/DDBJ databases">
        <authorList>
            <person name="Wang W."/>
            <person name="Zhu L."/>
        </authorList>
    </citation>
    <scope>NUCLEOTIDE SEQUENCE [LARGE SCALE GENOMIC DNA]</scope>
    <source>
        <strain evidence="2">W-2</strain>
    </source>
</reference>
<dbReference type="AlphaFoldDB" id="A0A1B7KS84"/>
<organism evidence="1 2">
    <name type="scientific">Parageobacillus thermoglucosidasius</name>
    <name type="common">Geobacillus thermoglucosidasius</name>
    <dbReference type="NCBI Taxonomy" id="1426"/>
    <lineage>
        <taxon>Bacteria</taxon>
        <taxon>Bacillati</taxon>
        <taxon>Bacillota</taxon>
        <taxon>Bacilli</taxon>
        <taxon>Bacillales</taxon>
        <taxon>Anoxybacillaceae</taxon>
        <taxon>Parageobacillus</taxon>
    </lineage>
</organism>
<accession>A0A1B7KS84</accession>
<gene>
    <name evidence="1" type="ORF">A7K69_08325</name>
</gene>
<name>A0A1B7KS84_PARTM</name>
<sequence>MENTNCAPHHEEAKKLEDRILYLREGKIRDSEMKTNLTIEITHFPSFVRLSRIRVKNIMSNKRKILTRKLETLNLESRWSEFFGWLKHRGISKAGLCA</sequence>
<proteinExistence type="predicted"/>
<protein>
    <submittedName>
        <fullName evidence="1">Uncharacterized protein</fullName>
    </submittedName>
</protein>
<comment type="caution">
    <text evidence="1">The sequence shown here is derived from an EMBL/GenBank/DDBJ whole genome shotgun (WGS) entry which is preliminary data.</text>
</comment>